<sequence length="71" mass="7885">MKAVSEGVASIVSLATRKVLRCSKELLEHINVISVEGANCKLMKRGNHLDDTLRCLLRVRCGGSDEHEHTR</sequence>
<name>A0AC60PDW6_IXOPE</name>
<evidence type="ECO:0000313" key="2">
    <source>
        <dbReference type="Proteomes" id="UP000805193"/>
    </source>
</evidence>
<gene>
    <name evidence="1" type="ORF">HPB47_005171</name>
</gene>
<dbReference type="Proteomes" id="UP000805193">
    <property type="component" value="Unassembled WGS sequence"/>
</dbReference>
<organism evidence="1 2">
    <name type="scientific">Ixodes persulcatus</name>
    <name type="common">Taiga tick</name>
    <dbReference type="NCBI Taxonomy" id="34615"/>
    <lineage>
        <taxon>Eukaryota</taxon>
        <taxon>Metazoa</taxon>
        <taxon>Ecdysozoa</taxon>
        <taxon>Arthropoda</taxon>
        <taxon>Chelicerata</taxon>
        <taxon>Arachnida</taxon>
        <taxon>Acari</taxon>
        <taxon>Parasitiformes</taxon>
        <taxon>Ixodida</taxon>
        <taxon>Ixodoidea</taxon>
        <taxon>Ixodidae</taxon>
        <taxon>Ixodinae</taxon>
        <taxon>Ixodes</taxon>
    </lineage>
</organism>
<reference evidence="1 2" key="1">
    <citation type="journal article" date="2020" name="Cell">
        <title>Large-Scale Comparative Analyses of Tick Genomes Elucidate Their Genetic Diversity and Vector Capacities.</title>
        <authorList>
            <consortium name="Tick Genome and Microbiome Consortium (TIGMIC)"/>
            <person name="Jia N."/>
            <person name="Wang J."/>
            <person name="Shi W."/>
            <person name="Du L."/>
            <person name="Sun Y."/>
            <person name="Zhan W."/>
            <person name="Jiang J.F."/>
            <person name="Wang Q."/>
            <person name="Zhang B."/>
            <person name="Ji P."/>
            <person name="Bell-Sakyi L."/>
            <person name="Cui X.M."/>
            <person name="Yuan T.T."/>
            <person name="Jiang B.G."/>
            <person name="Yang W.F."/>
            <person name="Lam T.T."/>
            <person name="Chang Q.C."/>
            <person name="Ding S.J."/>
            <person name="Wang X.J."/>
            <person name="Zhu J.G."/>
            <person name="Ruan X.D."/>
            <person name="Zhao L."/>
            <person name="Wei J.T."/>
            <person name="Ye R.Z."/>
            <person name="Que T.C."/>
            <person name="Du C.H."/>
            <person name="Zhou Y.H."/>
            <person name="Cheng J.X."/>
            <person name="Dai P.F."/>
            <person name="Guo W.B."/>
            <person name="Han X.H."/>
            <person name="Huang E.J."/>
            <person name="Li L.F."/>
            <person name="Wei W."/>
            <person name="Gao Y.C."/>
            <person name="Liu J.Z."/>
            <person name="Shao H.Z."/>
            <person name="Wang X."/>
            <person name="Wang C.C."/>
            <person name="Yang T.C."/>
            <person name="Huo Q.B."/>
            <person name="Li W."/>
            <person name="Chen H.Y."/>
            <person name="Chen S.E."/>
            <person name="Zhou L.G."/>
            <person name="Ni X.B."/>
            <person name="Tian J.H."/>
            <person name="Sheng Y."/>
            <person name="Liu T."/>
            <person name="Pan Y.S."/>
            <person name="Xia L.Y."/>
            <person name="Li J."/>
            <person name="Zhao F."/>
            <person name="Cao W.C."/>
        </authorList>
    </citation>
    <scope>NUCLEOTIDE SEQUENCE [LARGE SCALE GENOMIC DNA]</scope>
    <source>
        <strain evidence="1">Iper-2018</strain>
    </source>
</reference>
<evidence type="ECO:0000313" key="1">
    <source>
        <dbReference type="EMBL" id="KAG0418030.1"/>
    </source>
</evidence>
<keyword evidence="2" id="KW-1185">Reference proteome</keyword>
<dbReference type="EMBL" id="JABSTQ010010775">
    <property type="protein sequence ID" value="KAG0418030.1"/>
    <property type="molecule type" value="Genomic_DNA"/>
</dbReference>
<protein>
    <submittedName>
        <fullName evidence="1">Uncharacterized protein</fullName>
    </submittedName>
</protein>
<comment type="caution">
    <text evidence="1">The sequence shown here is derived from an EMBL/GenBank/DDBJ whole genome shotgun (WGS) entry which is preliminary data.</text>
</comment>
<proteinExistence type="predicted"/>
<accession>A0AC60PDW6</accession>